<dbReference type="Proteomes" id="UP000030744">
    <property type="component" value="Unassembled WGS sequence"/>
</dbReference>
<dbReference type="RefSeq" id="XP_013352347.1">
    <property type="nucleotide sequence ID" value="XM_013496893.1"/>
</dbReference>
<dbReference type="AlphaFoldDB" id="U6K1X7"/>
<keyword evidence="2" id="KW-1185">Reference proteome</keyword>
<reference evidence="1" key="1">
    <citation type="submission" date="2013-10" db="EMBL/GenBank/DDBJ databases">
        <title>Genomic analysis of the causative agents of coccidiosis in chickens.</title>
        <authorList>
            <person name="Reid A.J."/>
            <person name="Blake D."/>
            <person name="Billington K."/>
            <person name="Browne H."/>
            <person name="Dunn M."/>
            <person name="Hung S."/>
            <person name="Kawahara F."/>
            <person name="Miranda-Saavedra D."/>
            <person name="Mourier T."/>
            <person name="Nagra H."/>
            <person name="Otto T.D."/>
            <person name="Rawlings N."/>
            <person name="Sanchez A."/>
            <person name="Sanders M."/>
            <person name="Subramaniam C."/>
            <person name="Tay Y."/>
            <person name="Dear P."/>
            <person name="Doerig C."/>
            <person name="Gruber A."/>
            <person name="Parkinson J."/>
            <person name="Shirley M."/>
            <person name="Wan K.L."/>
            <person name="Berriman M."/>
            <person name="Tomley F."/>
            <person name="Pain A."/>
        </authorList>
    </citation>
    <scope>NUCLEOTIDE SEQUENCE [LARGE SCALE GENOMIC DNA]</scope>
    <source>
        <strain evidence="1">Houghton</strain>
    </source>
</reference>
<proteinExistence type="predicted"/>
<dbReference type="OrthoDB" id="153872at2759"/>
<gene>
    <name evidence="1" type="ORF">EMH_0004700</name>
</gene>
<dbReference type="GeneID" id="25375500"/>
<evidence type="ECO:0000313" key="1">
    <source>
        <dbReference type="EMBL" id="CDJ29778.1"/>
    </source>
</evidence>
<accession>U6K1X7</accession>
<dbReference type="EMBL" id="HG682119">
    <property type="protein sequence ID" value="CDJ29778.1"/>
    <property type="molecule type" value="Genomic_DNA"/>
</dbReference>
<protein>
    <submittedName>
        <fullName evidence="1">B-box zinc finger protein, putative</fullName>
    </submittedName>
</protein>
<sequence length="214" mass="23728">MDLRALDDPPPPEVTQLTDINTISCWEQWLKLSYGTSDLHIIRAWSLTSHATELAFDSQARALRGPLVYSFLDGDRLPAGVGREELLGGRHFSFDWAQLVYPVGALGAPPAFAACPAGTFRCFVALCPHCILIGHHSAADFSEHPLISTLDAYKMSMQGTSPSEDAINIRREKIIKELQQNHQLLSRLHANFASVHRRIDDSNKRRICLGGQQG</sequence>
<evidence type="ECO:0000313" key="2">
    <source>
        <dbReference type="Proteomes" id="UP000030744"/>
    </source>
</evidence>
<organism evidence="1 2">
    <name type="scientific">Eimeria mitis</name>
    <dbReference type="NCBI Taxonomy" id="44415"/>
    <lineage>
        <taxon>Eukaryota</taxon>
        <taxon>Sar</taxon>
        <taxon>Alveolata</taxon>
        <taxon>Apicomplexa</taxon>
        <taxon>Conoidasida</taxon>
        <taxon>Coccidia</taxon>
        <taxon>Eucoccidiorida</taxon>
        <taxon>Eimeriorina</taxon>
        <taxon>Eimeriidae</taxon>
        <taxon>Eimeria</taxon>
    </lineage>
</organism>
<dbReference type="VEuPathDB" id="ToxoDB:EMH_0004700"/>
<name>U6K1X7_9EIME</name>
<reference evidence="1" key="2">
    <citation type="submission" date="2013-10" db="EMBL/GenBank/DDBJ databases">
        <authorList>
            <person name="Aslett M."/>
        </authorList>
    </citation>
    <scope>NUCLEOTIDE SEQUENCE [LARGE SCALE GENOMIC DNA]</scope>
    <source>
        <strain evidence="1">Houghton</strain>
    </source>
</reference>